<gene>
    <name evidence="4" type="ORF">B0T16DRAFT_421143</name>
</gene>
<evidence type="ECO:0000259" key="3">
    <source>
        <dbReference type="Pfam" id="PF26335"/>
    </source>
</evidence>
<dbReference type="InterPro" id="IPR051478">
    <property type="entry name" value="Beta-lactamase-like_AB/R"/>
</dbReference>
<name>A0AA39Y048_9PEZI</name>
<dbReference type="Gene3D" id="3.40.710.10">
    <property type="entry name" value="DD-peptidase/beta-lactamase superfamily"/>
    <property type="match status" value="1"/>
</dbReference>
<dbReference type="InterPro" id="IPR058664">
    <property type="entry name" value="ARB_00930-like_C"/>
</dbReference>
<accession>A0AA39Y048</accession>
<dbReference type="Proteomes" id="UP001174936">
    <property type="component" value="Unassembled WGS sequence"/>
</dbReference>
<evidence type="ECO:0000256" key="1">
    <source>
        <dbReference type="SAM" id="SignalP"/>
    </source>
</evidence>
<dbReference type="SUPFAM" id="SSF56601">
    <property type="entry name" value="beta-lactamase/transpeptidase-like"/>
    <property type="match status" value="1"/>
</dbReference>
<dbReference type="InterPro" id="IPR001466">
    <property type="entry name" value="Beta-lactam-related"/>
</dbReference>
<evidence type="ECO:0000259" key="2">
    <source>
        <dbReference type="Pfam" id="PF00144"/>
    </source>
</evidence>
<dbReference type="AlphaFoldDB" id="A0AA39Y048"/>
<dbReference type="Pfam" id="PF00144">
    <property type="entry name" value="Beta-lactamase"/>
    <property type="match status" value="1"/>
</dbReference>
<feature type="signal peptide" evidence="1">
    <location>
        <begin position="1"/>
        <end position="23"/>
    </location>
</feature>
<dbReference type="InterPro" id="IPR012338">
    <property type="entry name" value="Beta-lactam/transpept-like"/>
</dbReference>
<evidence type="ECO:0000313" key="5">
    <source>
        <dbReference type="Proteomes" id="UP001174936"/>
    </source>
</evidence>
<comment type="caution">
    <text evidence="4">The sequence shown here is derived from an EMBL/GenBank/DDBJ whole genome shotgun (WGS) entry which is preliminary data.</text>
</comment>
<reference evidence="4" key="1">
    <citation type="submission" date="2023-06" db="EMBL/GenBank/DDBJ databases">
        <title>Genome-scale phylogeny and comparative genomics of the fungal order Sordariales.</title>
        <authorList>
            <consortium name="Lawrence Berkeley National Laboratory"/>
            <person name="Hensen N."/>
            <person name="Bonometti L."/>
            <person name="Westerberg I."/>
            <person name="Brannstrom I.O."/>
            <person name="Guillou S."/>
            <person name="Cros-Aarteil S."/>
            <person name="Calhoun S."/>
            <person name="Haridas S."/>
            <person name="Kuo A."/>
            <person name="Mondo S."/>
            <person name="Pangilinan J."/>
            <person name="Riley R."/>
            <person name="Labutti K."/>
            <person name="Andreopoulos B."/>
            <person name="Lipzen A."/>
            <person name="Chen C."/>
            <person name="Yanf M."/>
            <person name="Daum C."/>
            <person name="Ng V."/>
            <person name="Clum A."/>
            <person name="Steindorff A."/>
            <person name="Ohm R."/>
            <person name="Martin F."/>
            <person name="Silar P."/>
            <person name="Natvig D."/>
            <person name="Lalanne C."/>
            <person name="Gautier V."/>
            <person name="Ament-Velasquez S.L."/>
            <person name="Kruys A."/>
            <person name="Hutchinson M.I."/>
            <person name="Powell A.J."/>
            <person name="Barry K."/>
            <person name="Miller A.N."/>
            <person name="Grigoriev I.V."/>
            <person name="Debuchy R."/>
            <person name="Gladieux P."/>
            <person name="Thoren M.H."/>
            <person name="Johannesson H."/>
        </authorList>
    </citation>
    <scope>NUCLEOTIDE SEQUENCE</scope>
    <source>
        <strain evidence="4">SMH2532-1</strain>
    </source>
</reference>
<protein>
    <submittedName>
        <fullName evidence="4">Alkaline D-peptidase</fullName>
    </submittedName>
</protein>
<dbReference type="PANTHER" id="PTHR22935">
    <property type="entry name" value="PENICILLIN-BINDING PROTEIN"/>
    <property type="match status" value="1"/>
</dbReference>
<proteinExistence type="predicted"/>
<feature type="domain" description="Beta-lactamase-related" evidence="2">
    <location>
        <begin position="113"/>
        <end position="433"/>
    </location>
</feature>
<feature type="domain" description="Beta-lactamase-like ARB-00930-like C-terminal" evidence="3">
    <location>
        <begin position="458"/>
        <end position="608"/>
    </location>
</feature>
<evidence type="ECO:0000313" key="4">
    <source>
        <dbReference type="EMBL" id="KAK0642180.1"/>
    </source>
</evidence>
<feature type="chain" id="PRO_5041409643" evidence="1">
    <location>
        <begin position="24"/>
        <end position="609"/>
    </location>
</feature>
<keyword evidence="5" id="KW-1185">Reference proteome</keyword>
<dbReference type="Pfam" id="PF26335">
    <property type="entry name" value="ARB_00930_C"/>
    <property type="match status" value="1"/>
</dbReference>
<organism evidence="4 5">
    <name type="scientific">Cercophora newfieldiana</name>
    <dbReference type="NCBI Taxonomy" id="92897"/>
    <lineage>
        <taxon>Eukaryota</taxon>
        <taxon>Fungi</taxon>
        <taxon>Dikarya</taxon>
        <taxon>Ascomycota</taxon>
        <taxon>Pezizomycotina</taxon>
        <taxon>Sordariomycetes</taxon>
        <taxon>Sordariomycetidae</taxon>
        <taxon>Sordariales</taxon>
        <taxon>Lasiosphaeriaceae</taxon>
        <taxon>Cercophora</taxon>
    </lineage>
</organism>
<dbReference type="EMBL" id="JAULSV010000006">
    <property type="protein sequence ID" value="KAK0642180.1"/>
    <property type="molecule type" value="Genomic_DNA"/>
</dbReference>
<sequence>MHISLHHTFALVAAQSLITGVLGDFSGPSFPAPRDLTSDQSLVKTAWNSVTKAIEAQVCGPSPCNKRKRASGSSILEAARNITFSIGLISIHDPKAPSLQFHHTSPEIAVSTKGTTKVDDKSIYRVASITKVFTVLAGLLKLSDAEWERPLSNILAPLSNQNNNGGVLSTPWDKITMRALAAQIGGVPRDGFPNLGEIALQIRQTNASEARVMAITGLPPSSIIDPLSIPPCAAYVERNENCPAEPYLQGVANRAPTFSPWSTPAYTNNGFTLLGLAMAAVTNQTIGKLYQDNILDPLAMASTFSDPPPTSEYPRSVIVDADTGFVQPNGIFVSSGGVFSTTQDLARFGTGILNSTLLAPERTRRWLKPVSHTARLQYAVGAPWEIIRHVSPVTNKVTDMYTKSGDSGLYSSWLVLMPEYGFGFSILAAGTSLSRFEVVATLADTVSQALLPALQQQAEAEAARNIAGTYEYSGPGELNSTLVLTAAKDTAGVVISSWVSNGTDVMPYLTTIAGPAPHRLLPSVDYDARPGQVAFRRVGNVDSPATSTGGLETGALFAGPGMAAADWVLIDASTYYGAGLSLFVFDVASDGKATAVTIPVYRVTLSRSA</sequence>
<keyword evidence="1" id="KW-0732">Signal</keyword>
<dbReference type="PANTHER" id="PTHR22935:SF97">
    <property type="entry name" value="BETA-LACTAMASE-RELATED DOMAIN-CONTAINING PROTEIN"/>
    <property type="match status" value="1"/>
</dbReference>